<evidence type="ECO:0000313" key="1">
    <source>
        <dbReference type="EMBL" id="SOQ45319.1"/>
    </source>
</evidence>
<gene>
    <name evidence="1" type="ORF">SFRICE_038488</name>
</gene>
<reference evidence="1" key="1">
    <citation type="submission" date="2016-07" db="EMBL/GenBank/DDBJ databases">
        <authorList>
            <person name="Bretaudeau A."/>
        </authorList>
    </citation>
    <scope>NUCLEOTIDE SEQUENCE</scope>
    <source>
        <strain evidence="1">Rice</strain>
        <tissue evidence="1">Whole body</tissue>
    </source>
</reference>
<protein>
    <submittedName>
        <fullName evidence="1">SFRICE_038488</fullName>
    </submittedName>
</protein>
<dbReference type="EMBL" id="ODYU01004935">
    <property type="protein sequence ID" value="SOQ45319.1"/>
    <property type="molecule type" value="Genomic_DNA"/>
</dbReference>
<proteinExistence type="predicted"/>
<accession>A0A2H1VWV7</accession>
<name>A0A2H1VWV7_SPOFR</name>
<organism evidence="1">
    <name type="scientific">Spodoptera frugiperda</name>
    <name type="common">Fall armyworm</name>
    <dbReference type="NCBI Taxonomy" id="7108"/>
    <lineage>
        <taxon>Eukaryota</taxon>
        <taxon>Metazoa</taxon>
        <taxon>Ecdysozoa</taxon>
        <taxon>Arthropoda</taxon>
        <taxon>Hexapoda</taxon>
        <taxon>Insecta</taxon>
        <taxon>Pterygota</taxon>
        <taxon>Neoptera</taxon>
        <taxon>Endopterygota</taxon>
        <taxon>Lepidoptera</taxon>
        <taxon>Glossata</taxon>
        <taxon>Ditrysia</taxon>
        <taxon>Noctuoidea</taxon>
        <taxon>Noctuidae</taxon>
        <taxon>Amphipyrinae</taxon>
        <taxon>Spodoptera</taxon>
    </lineage>
</organism>
<sequence length="92" mass="10305">MAARYTYNHPVTNPALGEASVRLLLTKTTPFLIPLFELEPGDLLGSPQLQIGIRPTGPHLWWSNGSLKRAQNYSFYEDLVATELIDCPMIFS</sequence>
<dbReference type="AlphaFoldDB" id="A0A2H1VWV7"/>